<feature type="domain" description="HTH tetR-type" evidence="5">
    <location>
        <begin position="3"/>
        <end position="63"/>
    </location>
</feature>
<keyword evidence="1" id="KW-0805">Transcription regulation</keyword>
<dbReference type="InterPro" id="IPR001647">
    <property type="entry name" value="HTH_TetR"/>
</dbReference>
<dbReference type="PANTHER" id="PTHR47506">
    <property type="entry name" value="TRANSCRIPTIONAL REGULATORY PROTEIN"/>
    <property type="match status" value="1"/>
</dbReference>
<dbReference type="Proteomes" id="UP001500620">
    <property type="component" value="Unassembled WGS sequence"/>
</dbReference>
<sequence>MASDTRNRMLEAAVTALRRHGVAGMSFSEILAASGAARGAIYHHFPGGKTQLVAEAAELNGREVGARFAQLPATTPRQVVVDFLSLVRPVLLESTTGNSCAVAAVAMGYDTAPDETLLHASATAFASWVDVLADRLTRAGLPHAEAYDLATTLIALLEGAHVLCRASASIEPFDRMCRTAEALAPQGR</sequence>
<evidence type="ECO:0000256" key="2">
    <source>
        <dbReference type="ARBA" id="ARBA00023125"/>
    </source>
</evidence>
<evidence type="ECO:0000256" key="3">
    <source>
        <dbReference type="ARBA" id="ARBA00023163"/>
    </source>
</evidence>
<dbReference type="SUPFAM" id="SSF48498">
    <property type="entry name" value="Tetracyclin repressor-like, C-terminal domain"/>
    <property type="match status" value="1"/>
</dbReference>
<evidence type="ECO:0000256" key="1">
    <source>
        <dbReference type="ARBA" id="ARBA00023015"/>
    </source>
</evidence>
<evidence type="ECO:0000313" key="7">
    <source>
        <dbReference type="Proteomes" id="UP001500620"/>
    </source>
</evidence>
<dbReference type="Pfam" id="PF00440">
    <property type="entry name" value="TetR_N"/>
    <property type="match status" value="1"/>
</dbReference>
<keyword evidence="7" id="KW-1185">Reference proteome</keyword>
<gene>
    <name evidence="6" type="ORF">GCM10022255_014380</name>
</gene>
<dbReference type="InterPro" id="IPR036271">
    <property type="entry name" value="Tet_transcr_reg_TetR-rel_C_sf"/>
</dbReference>
<accession>A0ABP8D0R9</accession>
<dbReference type="PROSITE" id="PS50977">
    <property type="entry name" value="HTH_TETR_2"/>
    <property type="match status" value="1"/>
</dbReference>
<protein>
    <submittedName>
        <fullName evidence="6">TetR/AcrR family transcriptional regulator</fullName>
    </submittedName>
</protein>
<dbReference type="Pfam" id="PF21993">
    <property type="entry name" value="TetR_C_13_2"/>
    <property type="match status" value="1"/>
</dbReference>
<dbReference type="InterPro" id="IPR054156">
    <property type="entry name" value="YxaF_TetR_C"/>
</dbReference>
<evidence type="ECO:0000256" key="4">
    <source>
        <dbReference type="PROSITE-ProRule" id="PRU00335"/>
    </source>
</evidence>
<evidence type="ECO:0000313" key="6">
    <source>
        <dbReference type="EMBL" id="GAA4245756.1"/>
    </source>
</evidence>
<keyword evidence="3" id="KW-0804">Transcription</keyword>
<proteinExistence type="predicted"/>
<reference evidence="7" key="1">
    <citation type="journal article" date="2019" name="Int. J. Syst. Evol. Microbiol.">
        <title>The Global Catalogue of Microorganisms (GCM) 10K type strain sequencing project: providing services to taxonomists for standard genome sequencing and annotation.</title>
        <authorList>
            <consortium name="The Broad Institute Genomics Platform"/>
            <consortium name="The Broad Institute Genome Sequencing Center for Infectious Disease"/>
            <person name="Wu L."/>
            <person name="Ma J."/>
        </authorList>
    </citation>
    <scope>NUCLEOTIDE SEQUENCE [LARGE SCALE GENOMIC DNA]</scope>
    <source>
        <strain evidence="7">JCM 17441</strain>
    </source>
</reference>
<dbReference type="SUPFAM" id="SSF46689">
    <property type="entry name" value="Homeodomain-like"/>
    <property type="match status" value="1"/>
</dbReference>
<keyword evidence="2 4" id="KW-0238">DNA-binding</keyword>
<name>A0ABP8D0R9_9ACTN</name>
<dbReference type="Gene3D" id="1.10.357.10">
    <property type="entry name" value="Tetracycline Repressor, domain 2"/>
    <property type="match status" value="1"/>
</dbReference>
<comment type="caution">
    <text evidence="6">The sequence shown here is derived from an EMBL/GenBank/DDBJ whole genome shotgun (WGS) entry which is preliminary data.</text>
</comment>
<dbReference type="PANTHER" id="PTHR47506:SF3">
    <property type="entry name" value="HTH-TYPE TRANSCRIPTIONAL REGULATOR LMRA"/>
    <property type="match status" value="1"/>
</dbReference>
<organism evidence="6 7">
    <name type="scientific">Dactylosporangium darangshiense</name>
    <dbReference type="NCBI Taxonomy" id="579108"/>
    <lineage>
        <taxon>Bacteria</taxon>
        <taxon>Bacillati</taxon>
        <taxon>Actinomycetota</taxon>
        <taxon>Actinomycetes</taxon>
        <taxon>Micromonosporales</taxon>
        <taxon>Micromonosporaceae</taxon>
        <taxon>Dactylosporangium</taxon>
    </lineage>
</organism>
<evidence type="ECO:0000259" key="5">
    <source>
        <dbReference type="PROSITE" id="PS50977"/>
    </source>
</evidence>
<dbReference type="EMBL" id="BAABAT010000003">
    <property type="protein sequence ID" value="GAA4245756.1"/>
    <property type="molecule type" value="Genomic_DNA"/>
</dbReference>
<feature type="DNA-binding region" description="H-T-H motif" evidence="4">
    <location>
        <begin position="26"/>
        <end position="45"/>
    </location>
</feature>
<dbReference type="RefSeq" id="WP_345122567.1">
    <property type="nucleotide sequence ID" value="NZ_BAABAT010000003.1"/>
</dbReference>
<dbReference type="InterPro" id="IPR009057">
    <property type="entry name" value="Homeodomain-like_sf"/>
</dbReference>